<dbReference type="InterPro" id="IPR016162">
    <property type="entry name" value="Ald_DH_N"/>
</dbReference>
<dbReference type="Gene3D" id="3.40.309.10">
    <property type="entry name" value="Aldehyde Dehydrogenase, Chain A, domain 2"/>
    <property type="match status" value="1"/>
</dbReference>
<dbReference type="SUPFAM" id="SSF53720">
    <property type="entry name" value="ALDH-like"/>
    <property type="match status" value="1"/>
</dbReference>
<keyword evidence="5" id="KW-1185">Reference proteome</keyword>
<dbReference type="RefSeq" id="WP_241936383.1">
    <property type="nucleotide sequence ID" value="NZ_JALBGC010000003.1"/>
</dbReference>
<evidence type="ECO:0000259" key="3">
    <source>
        <dbReference type="Pfam" id="PF00171"/>
    </source>
</evidence>
<organism evidence="4 5">
    <name type="scientific">Hymenobacter cyanobacteriorum</name>
    <dbReference type="NCBI Taxonomy" id="2926463"/>
    <lineage>
        <taxon>Bacteria</taxon>
        <taxon>Pseudomonadati</taxon>
        <taxon>Bacteroidota</taxon>
        <taxon>Cytophagia</taxon>
        <taxon>Cytophagales</taxon>
        <taxon>Hymenobacteraceae</taxon>
        <taxon>Hymenobacter</taxon>
    </lineage>
</organism>
<comment type="similarity">
    <text evidence="1">Belongs to the aldehyde dehydrogenase family.</text>
</comment>
<dbReference type="Pfam" id="PF00171">
    <property type="entry name" value="Aldedh"/>
    <property type="match status" value="1"/>
</dbReference>
<feature type="domain" description="Aldehyde dehydrogenase" evidence="3">
    <location>
        <begin position="66"/>
        <end position="509"/>
    </location>
</feature>
<evidence type="ECO:0000313" key="5">
    <source>
        <dbReference type="Proteomes" id="UP001139193"/>
    </source>
</evidence>
<evidence type="ECO:0000313" key="4">
    <source>
        <dbReference type="EMBL" id="MCI1188117.1"/>
    </source>
</evidence>
<reference evidence="4" key="1">
    <citation type="submission" date="2022-03" db="EMBL/GenBank/DDBJ databases">
        <title>Bacterial whole genome sequence for Hymenobacter sp. DH14.</title>
        <authorList>
            <person name="Le V."/>
        </authorList>
    </citation>
    <scope>NUCLEOTIDE SEQUENCE</scope>
    <source>
        <strain evidence="4">DH14</strain>
    </source>
</reference>
<comment type="caution">
    <text evidence="4">The sequence shown here is derived from an EMBL/GenBank/DDBJ whole genome shotgun (WGS) entry which is preliminary data.</text>
</comment>
<dbReference type="Proteomes" id="UP001139193">
    <property type="component" value="Unassembled WGS sequence"/>
</dbReference>
<sequence length="544" mass="59598">MPVSSESLTQLFPPDVAAIPDAWRLAAPLHQRQYLLDGELREWAGPVQEVISPMFERQPDGTLKPRVIGSYPLFDEAEAIKALDAAVQAYNFGRGEWPMMSVAERIAAVEKFTRLIVARKAEIVKLLLWEIGKSAADSNKEFDRTIDYIRNTIDALKDIDRDSSRFTIEEGIIGQIRRSPLGVVLCMGPFNYPLNETFCMLIPALIMGNTVLFKPPKHGTLLHFPLLAAFAEAFPKGVVNTVYGRGNTVVPALMASGKIDALGLIGSSRVADSLKKMHPKSNRLRAILGLDAKNAAIIMPDADLTVAVQESLLGALSFNGQRCTALKMFLVHESIADEFVQRLATEINKLKPGMPWDAGVNITPLPEPQKPAYLAEIIADAEAYGARVMNEGGGTAAGPLVYPALLYPVQAGMKVWREEQFGPVVPVARFAQTEEAIQYLIDSDHGQQVSIFGSESQEVADLIDQLVNQVSRVNLNAQCQRGPDTFPFTGRKDSAEGTLSVNDALRSFSIRTVVATKLTDANKHLLNEIVDGQESSFLSTRFIL</sequence>
<dbReference type="EMBL" id="JALBGC010000003">
    <property type="protein sequence ID" value="MCI1188117.1"/>
    <property type="molecule type" value="Genomic_DNA"/>
</dbReference>
<dbReference type="PANTHER" id="PTHR43353">
    <property type="entry name" value="SUCCINATE-SEMIALDEHYDE DEHYDROGENASE, MITOCHONDRIAL"/>
    <property type="match status" value="1"/>
</dbReference>
<dbReference type="CDD" id="cd07082">
    <property type="entry name" value="ALDH_F11_NP-GAPDH"/>
    <property type="match status" value="1"/>
</dbReference>
<dbReference type="AlphaFoldDB" id="A0A9X1VH32"/>
<accession>A0A9X1VH32</accession>
<dbReference type="InterPro" id="IPR050740">
    <property type="entry name" value="Aldehyde_DH_Superfamily"/>
</dbReference>
<protein>
    <submittedName>
        <fullName evidence="4">NADP-dependent glyceraldehyde-3-phosphate dehydrogenase</fullName>
    </submittedName>
</protein>
<dbReference type="InterPro" id="IPR015590">
    <property type="entry name" value="Aldehyde_DH_dom"/>
</dbReference>
<dbReference type="PANTHER" id="PTHR43353:SF5">
    <property type="entry name" value="SUCCINATE-SEMIALDEHYDE DEHYDROGENASE, MITOCHONDRIAL"/>
    <property type="match status" value="1"/>
</dbReference>
<name>A0A9X1VH32_9BACT</name>
<dbReference type="GO" id="GO:0016620">
    <property type="term" value="F:oxidoreductase activity, acting on the aldehyde or oxo group of donors, NAD or NADP as acceptor"/>
    <property type="evidence" value="ECO:0007669"/>
    <property type="project" value="InterPro"/>
</dbReference>
<evidence type="ECO:0000256" key="1">
    <source>
        <dbReference type="ARBA" id="ARBA00009986"/>
    </source>
</evidence>
<dbReference type="PROSITE" id="PS00070">
    <property type="entry name" value="ALDEHYDE_DEHYDR_CYS"/>
    <property type="match status" value="1"/>
</dbReference>
<dbReference type="InterPro" id="IPR016163">
    <property type="entry name" value="Ald_DH_C"/>
</dbReference>
<dbReference type="InterPro" id="IPR016161">
    <property type="entry name" value="Ald_DH/histidinol_DH"/>
</dbReference>
<proteinExistence type="inferred from homology"/>
<dbReference type="Gene3D" id="3.40.605.10">
    <property type="entry name" value="Aldehyde Dehydrogenase, Chain A, domain 1"/>
    <property type="match status" value="1"/>
</dbReference>
<gene>
    <name evidence="4" type="ORF">MON38_11870</name>
</gene>
<keyword evidence="2" id="KW-0560">Oxidoreductase</keyword>
<dbReference type="InterPro" id="IPR016160">
    <property type="entry name" value="Ald_DH_CS_CYS"/>
</dbReference>
<evidence type="ECO:0000256" key="2">
    <source>
        <dbReference type="ARBA" id="ARBA00023002"/>
    </source>
</evidence>